<keyword evidence="3" id="KW-1185">Reference proteome</keyword>
<sequence length="331" mass="38467">MLSRVANSIYWMNRYIERADNYARFISVNFNLALDLPPDVPEQWEPLIIATADNYIFQKHYDAPTRENVLYFMAFDVKNPNSILSCLLEARENARTIRESISREMWEYVNQIYWTVKDAAAESKSWELARYQGFLESIKTGSQLFYGIVDSTITRGEGWHFGRLGRLIERADKTTRFLDVKYFTLLPEIDAVGSPLDLMLWSSVLKSVSAYNMFRQQYQVMNPASIVDFLLLDKKFPRSVMHCIRQAEISLYEISGTAITNSYSNSAEKALSKLRSEVEFTEIKDIFTTGLHQYLDEFQQKNNAVGEEIFKTYFDLKPVINEEITANMVEQ</sequence>
<protein>
    <submittedName>
        <fullName evidence="2">Alpha-E domain-containing protein</fullName>
    </submittedName>
</protein>
<proteinExistence type="predicted"/>
<reference evidence="2 3" key="1">
    <citation type="submission" date="2023-12" db="EMBL/GenBank/DDBJ databases">
        <title>Novel species of the genus Arcicella isolated from rivers.</title>
        <authorList>
            <person name="Lu H."/>
        </authorList>
    </citation>
    <scope>NUCLEOTIDE SEQUENCE [LARGE SCALE GENOMIC DNA]</scope>
    <source>
        <strain evidence="2 3">KCTC 23307</strain>
    </source>
</reference>
<dbReference type="PANTHER" id="PTHR34595:SF7">
    <property type="entry name" value="SLL1039 PROTEIN"/>
    <property type="match status" value="1"/>
</dbReference>
<dbReference type="InterPro" id="IPR051680">
    <property type="entry name" value="ATP-dep_Glu-Cys_Ligase-2"/>
</dbReference>
<dbReference type="EMBL" id="JAYFUM010000005">
    <property type="protein sequence ID" value="MEA5138267.1"/>
    <property type="molecule type" value="Genomic_DNA"/>
</dbReference>
<comment type="caution">
    <text evidence="2">The sequence shown here is derived from an EMBL/GenBank/DDBJ whole genome shotgun (WGS) entry which is preliminary data.</text>
</comment>
<organism evidence="2 3">
    <name type="scientific">Arcicella rigui</name>
    <dbReference type="NCBI Taxonomy" id="797020"/>
    <lineage>
        <taxon>Bacteria</taxon>
        <taxon>Pseudomonadati</taxon>
        <taxon>Bacteroidota</taxon>
        <taxon>Cytophagia</taxon>
        <taxon>Cytophagales</taxon>
        <taxon>Flectobacillaceae</taxon>
        <taxon>Arcicella</taxon>
    </lineage>
</organism>
<dbReference type="InterPro" id="IPR007296">
    <property type="entry name" value="DUF403"/>
</dbReference>
<evidence type="ECO:0000313" key="3">
    <source>
        <dbReference type="Proteomes" id="UP001302949"/>
    </source>
</evidence>
<dbReference type="PANTHER" id="PTHR34595">
    <property type="entry name" value="BLR5612 PROTEIN"/>
    <property type="match status" value="1"/>
</dbReference>
<gene>
    <name evidence="2" type="ORF">VB248_03945</name>
</gene>
<evidence type="ECO:0000313" key="2">
    <source>
        <dbReference type="EMBL" id="MEA5138267.1"/>
    </source>
</evidence>
<accession>A0ABU5Q6P9</accession>
<feature type="domain" description="DUF403" evidence="1">
    <location>
        <begin position="1"/>
        <end position="314"/>
    </location>
</feature>
<dbReference type="Pfam" id="PF04168">
    <property type="entry name" value="Alpha-E"/>
    <property type="match status" value="1"/>
</dbReference>
<dbReference type="RefSeq" id="WP_323295436.1">
    <property type="nucleotide sequence ID" value="NZ_JAYFUM010000005.1"/>
</dbReference>
<name>A0ABU5Q6P9_9BACT</name>
<dbReference type="Proteomes" id="UP001302949">
    <property type="component" value="Unassembled WGS sequence"/>
</dbReference>
<evidence type="ECO:0000259" key="1">
    <source>
        <dbReference type="Pfam" id="PF04168"/>
    </source>
</evidence>